<sequence length="429" mass="49466">MRLEIFYYSLKEFRSWTTSGVISPDQRAKFYYADPAETNFELVNGILKGEFVALHGPRASGKSTRVYRTMQHLTERHNCHCFYITLQDVEISDEFDRLYGAIDKVRDEFLVVVGTSGILELNSSNDYDSPFNVRNPLQNPNLSKEQVQKLFEKFELEHKFKNIYGYSTFERIVKDLLKENSRPAVDLLRLQFLPNPEPVTIRNSSDLIQACHLARNGVLITYCPPNEIPKRPDQSIDLLSALRDAVCTFEKQNFRLAAFRSHKKAQVPAIGSTNVLVPRKSVYQRQLADIFTNWISSLGFEVMSQYHITERKTHRYSDFVITAPVVVKVLLKGNVIEDCEERGGRNGFGVYSLTCVTGLWLTSNWPGQPTSILELLATSTRKYLEEHFERTLKYAQSLKQSLNILDVWIVHFTCGDEPNHHWPSKEQRD</sequence>
<dbReference type="EMBL" id="CAJVPP010004371">
    <property type="protein sequence ID" value="CAG8648821.1"/>
    <property type="molecule type" value="Genomic_DNA"/>
</dbReference>
<organism evidence="1 2">
    <name type="scientific">Funneliformis mosseae</name>
    <name type="common">Endomycorrhizal fungus</name>
    <name type="synonym">Glomus mosseae</name>
    <dbReference type="NCBI Taxonomy" id="27381"/>
    <lineage>
        <taxon>Eukaryota</taxon>
        <taxon>Fungi</taxon>
        <taxon>Fungi incertae sedis</taxon>
        <taxon>Mucoromycota</taxon>
        <taxon>Glomeromycotina</taxon>
        <taxon>Glomeromycetes</taxon>
        <taxon>Glomerales</taxon>
        <taxon>Glomeraceae</taxon>
        <taxon>Funneliformis</taxon>
    </lineage>
</organism>
<dbReference type="Proteomes" id="UP000789375">
    <property type="component" value="Unassembled WGS sequence"/>
</dbReference>
<dbReference type="Gene3D" id="3.40.50.300">
    <property type="entry name" value="P-loop containing nucleotide triphosphate hydrolases"/>
    <property type="match status" value="1"/>
</dbReference>
<protein>
    <submittedName>
        <fullName evidence="1">6443_t:CDS:1</fullName>
    </submittedName>
</protein>
<evidence type="ECO:0000313" key="1">
    <source>
        <dbReference type="EMBL" id="CAG8648821.1"/>
    </source>
</evidence>
<proteinExistence type="predicted"/>
<gene>
    <name evidence="1" type="ORF">FMOSSE_LOCUS11367</name>
</gene>
<evidence type="ECO:0000313" key="2">
    <source>
        <dbReference type="Proteomes" id="UP000789375"/>
    </source>
</evidence>
<dbReference type="AlphaFoldDB" id="A0A9N9DPN7"/>
<dbReference type="InterPro" id="IPR027417">
    <property type="entry name" value="P-loop_NTPase"/>
</dbReference>
<name>A0A9N9DPN7_FUNMO</name>
<reference evidence="1" key="1">
    <citation type="submission" date="2021-06" db="EMBL/GenBank/DDBJ databases">
        <authorList>
            <person name="Kallberg Y."/>
            <person name="Tangrot J."/>
            <person name="Rosling A."/>
        </authorList>
    </citation>
    <scope>NUCLEOTIDE SEQUENCE</scope>
    <source>
        <strain evidence="1">87-6 pot B 2015</strain>
    </source>
</reference>
<dbReference type="SUPFAM" id="SSF52540">
    <property type="entry name" value="P-loop containing nucleoside triphosphate hydrolases"/>
    <property type="match status" value="1"/>
</dbReference>
<accession>A0A9N9DPN7</accession>
<comment type="caution">
    <text evidence="1">The sequence shown here is derived from an EMBL/GenBank/DDBJ whole genome shotgun (WGS) entry which is preliminary data.</text>
</comment>
<keyword evidence="2" id="KW-1185">Reference proteome</keyword>